<dbReference type="PANTHER" id="PTHR10819">
    <property type="entry name" value="PHOSPHOTRIESTERASE-RELATED"/>
    <property type="match status" value="1"/>
</dbReference>
<dbReference type="Pfam" id="PF02126">
    <property type="entry name" value="PTE"/>
    <property type="match status" value="1"/>
</dbReference>
<dbReference type="InterPro" id="IPR032466">
    <property type="entry name" value="Metal_Hydrolase"/>
</dbReference>
<dbReference type="PANTHER" id="PTHR10819:SF3">
    <property type="entry name" value="PHOSPHOTRIESTERASE-RELATED PROTEIN"/>
    <property type="match status" value="1"/>
</dbReference>
<sequence>MALDQLGATLKHNMTPGCNDPLRWRLVGRGGAGRSDTAEKLRALEAVGIDTLVTPTVVGLGRQIPRLQQVNEQVDINIIVATGLYTFDQIPHYCHCRGPRVLFDGPELMTKLSVRDIIEGIGDTGVRAAFLKGMVEQRGPTED</sequence>
<comment type="similarity">
    <text evidence="3">Belongs to the metallo-dependent hydrolases superfamily. Phosphotriesterase family.</text>
</comment>
<evidence type="ECO:0000313" key="5">
    <source>
        <dbReference type="Proteomes" id="UP000198609"/>
    </source>
</evidence>
<keyword evidence="2" id="KW-0378">Hydrolase</keyword>
<evidence type="ECO:0000313" key="4">
    <source>
        <dbReference type="EMBL" id="SEB59369.1"/>
    </source>
</evidence>
<proteinExistence type="inferred from homology"/>
<dbReference type="AlphaFoldDB" id="A0A1H4KLD0"/>
<protein>
    <submittedName>
        <fullName evidence="4">Phosphotriesterase family protein</fullName>
    </submittedName>
</protein>
<dbReference type="GO" id="GO:0016787">
    <property type="term" value="F:hydrolase activity"/>
    <property type="evidence" value="ECO:0007669"/>
    <property type="project" value="UniProtKB-KW"/>
</dbReference>
<dbReference type="PROSITE" id="PS51347">
    <property type="entry name" value="PHOSPHOTRIESTERASE_2"/>
    <property type="match status" value="1"/>
</dbReference>
<dbReference type="EMBL" id="FNST01000002">
    <property type="protein sequence ID" value="SEB59369.1"/>
    <property type="molecule type" value="Genomic_DNA"/>
</dbReference>
<dbReference type="GO" id="GO:0008270">
    <property type="term" value="F:zinc ion binding"/>
    <property type="evidence" value="ECO:0007669"/>
    <property type="project" value="InterPro"/>
</dbReference>
<gene>
    <name evidence="4" type="ORF">SAMN04490356_0819</name>
</gene>
<keyword evidence="5" id="KW-1185">Reference proteome</keyword>
<organism evidence="4 5">
    <name type="scientific">Streptomyces melanosporofaciens</name>
    <dbReference type="NCBI Taxonomy" id="67327"/>
    <lineage>
        <taxon>Bacteria</taxon>
        <taxon>Bacillati</taxon>
        <taxon>Actinomycetota</taxon>
        <taxon>Actinomycetes</taxon>
        <taxon>Kitasatosporales</taxon>
        <taxon>Streptomycetaceae</taxon>
        <taxon>Streptomyces</taxon>
        <taxon>Streptomyces violaceusniger group</taxon>
    </lineage>
</organism>
<keyword evidence="1" id="KW-0479">Metal-binding</keyword>
<reference evidence="5" key="1">
    <citation type="submission" date="2016-10" db="EMBL/GenBank/DDBJ databases">
        <authorList>
            <person name="Varghese N."/>
            <person name="Submissions S."/>
        </authorList>
    </citation>
    <scope>NUCLEOTIDE SEQUENCE [LARGE SCALE GENOMIC DNA]</scope>
    <source>
        <strain evidence="5">DSM 40318</strain>
    </source>
</reference>
<dbReference type="Proteomes" id="UP000198609">
    <property type="component" value="Unassembled WGS sequence"/>
</dbReference>
<dbReference type="RefSeq" id="WP_208905530.1">
    <property type="nucleotide sequence ID" value="NZ_FNST01000002.1"/>
</dbReference>
<name>A0A1H4KLD0_STRMJ</name>
<evidence type="ECO:0000256" key="2">
    <source>
        <dbReference type="ARBA" id="ARBA00022801"/>
    </source>
</evidence>
<dbReference type="Gene3D" id="3.20.20.140">
    <property type="entry name" value="Metal-dependent hydrolases"/>
    <property type="match status" value="1"/>
</dbReference>
<evidence type="ECO:0000256" key="1">
    <source>
        <dbReference type="ARBA" id="ARBA00022723"/>
    </source>
</evidence>
<feature type="modified residue" description="N6-carboxylysine" evidence="3">
    <location>
        <position position="132"/>
    </location>
</feature>
<evidence type="ECO:0000256" key="3">
    <source>
        <dbReference type="PROSITE-ProRule" id="PRU00679"/>
    </source>
</evidence>
<dbReference type="SUPFAM" id="SSF51556">
    <property type="entry name" value="Metallo-dependent hydrolases"/>
    <property type="match status" value="1"/>
</dbReference>
<accession>A0A1H4KLD0</accession>
<dbReference type="InterPro" id="IPR001559">
    <property type="entry name" value="Phosphotriesterase"/>
</dbReference>